<keyword evidence="4" id="KW-0676">Redox-active center</keyword>
<dbReference type="Pfam" id="PF13905">
    <property type="entry name" value="Thioredoxin_8"/>
    <property type="match status" value="1"/>
</dbReference>
<dbReference type="SUPFAM" id="SSF52833">
    <property type="entry name" value="Thioredoxin-like"/>
    <property type="match status" value="1"/>
</dbReference>
<keyword evidence="7" id="KW-1185">Reference proteome</keyword>
<dbReference type="GO" id="GO:0017004">
    <property type="term" value="P:cytochrome complex assembly"/>
    <property type="evidence" value="ECO:0007669"/>
    <property type="project" value="UniProtKB-KW"/>
</dbReference>
<dbReference type="GO" id="GO:0030313">
    <property type="term" value="C:cell envelope"/>
    <property type="evidence" value="ECO:0007669"/>
    <property type="project" value="UniProtKB-SubCell"/>
</dbReference>
<dbReference type="OrthoDB" id="1098640at2"/>
<dbReference type="Gene3D" id="3.40.30.10">
    <property type="entry name" value="Glutaredoxin"/>
    <property type="match status" value="1"/>
</dbReference>
<dbReference type="EMBL" id="CP019344">
    <property type="protein sequence ID" value="ARN78656.1"/>
    <property type="molecule type" value="Genomic_DNA"/>
</dbReference>
<name>A0A1W6MMB5_9FLAO</name>
<dbReference type="PROSITE" id="PS51352">
    <property type="entry name" value="THIOREDOXIN_2"/>
    <property type="match status" value="1"/>
</dbReference>
<comment type="subcellular location">
    <subcellularLocation>
        <location evidence="1">Cell envelope</location>
    </subcellularLocation>
</comment>
<keyword evidence="3" id="KW-1015">Disulfide bond</keyword>
<reference evidence="6 7" key="1">
    <citation type="submission" date="2016-11" db="EMBL/GenBank/DDBJ databases">
        <title>Trade-off between light-utilization and light-protection in marine flavobacteria.</title>
        <authorList>
            <person name="Kumagai Y."/>
        </authorList>
    </citation>
    <scope>NUCLEOTIDE SEQUENCE [LARGE SCALE GENOMIC DNA]</scope>
    <source>
        <strain evidence="6 7">JCM 13191</strain>
    </source>
</reference>
<organism evidence="6 7">
    <name type="scientific">Nonlabens spongiae</name>
    <dbReference type="NCBI Taxonomy" id="331648"/>
    <lineage>
        <taxon>Bacteria</taxon>
        <taxon>Pseudomonadati</taxon>
        <taxon>Bacteroidota</taxon>
        <taxon>Flavobacteriia</taxon>
        <taxon>Flavobacteriales</taxon>
        <taxon>Flavobacteriaceae</taxon>
        <taxon>Nonlabens</taxon>
    </lineage>
</organism>
<dbReference type="InterPro" id="IPR050553">
    <property type="entry name" value="Thioredoxin_ResA/DsbE_sf"/>
</dbReference>
<dbReference type="PANTHER" id="PTHR42852">
    <property type="entry name" value="THIOL:DISULFIDE INTERCHANGE PROTEIN DSBE"/>
    <property type="match status" value="1"/>
</dbReference>
<evidence type="ECO:0000313" key="7">
    <source>
        <dbReference type="Proteomes" id="UP000193431"/>
    </source>
</evidence>
<gene>
    <name evidence="6" type="ORF">BST97_12005</name>
</gene>
<accession>A0A1W6MMB5</accession>
<evidence type="ECO:0000259" key="5">
    <source>
        <dbReference type="PROSITE" id="PS51352"/>
    </source>
</evidence>
<evidence type="ECO:0000256" key="1">
    <source>
        <dbReference type="ARBA" id="ARBA00004196"/>
    </source>
</evidence>
<feature type="domain" description="Thioredoxin" evidence="5">
    <location>
        <begin position="20"/>
        <end position="178"/>
    </location>
</feature>
<keyword evidence="2" id="KW-0201">Cytochrome c-type biogenesis</keyword>
<dbReference type="CDD" id="cd02966">
    <property type="entry name" value="TlpA_like_family"/>
    <property type="match status" value="1"/>
</dbReference>
<evidence type="ECO:0000313" key="6">
    <source>
        <dbReference type="EMBL" id="ARN78656.1"/>
    </source>
</evidence>
<dbReference type="STRING" id="331648.BST97_12005"/>
<dbReference type="InterPro" id="IPR013766">
    <property type="entry name" value="Thioredoxin_domain"/>
</dbReference>
<dbReference type="InterPro" id="IPR012336">
    <property type="entry name" value="Thioredoxin-like_fold"/>
</dbReference>
<evidence type="ECO:0000256" key="4">
    <source>
        <dbReference type="ARBA" id="ARBA00023284"/>
    </source>
</evidence>
<proteinExistence type="predicted"/>
<evidence type="ECO:0000256" key="3">
    <source>
        <dbReference type="ARBA" id="ARBA00023157"/>
    </source>
</evidence>
<dbReference type="PANTHER" id="PTHR42852:SF6">
    <property type="entry name" value="THIOL:DISULFIDE INTERCHANGE PROTEIN DSBE"/>
    <property type="match status" value="1"/>
</dbReference>
<dbReference type="Proteomes" id="UP000193431">
    <property type="component" value="Chromosome"/>
</dbReference>
<dbReference type="PROSITE" id="PS51257">
    <property type="entry name" value="PROKAR_LIPOPROTEIN"/>
    <property type="match status" value="1"/>
</dbReference>
<dbReference type="RefSeq" id="WP_085767460.1">
    <property type="nucleotide sequence ID" value="NZ_CP019344.1"/>
</dbReference>
<sequence>MRFSVFLIVALLMVSCNENVEPAKKETTKRFADVDTSTNEVVHMSDLNDNYHSLQDVIASHKGKLVYMDIWASWCGPCKAEMPASHQLQEKYKNKDVDFIYVSIDRNNKAWESATQQFQLTENSYLARNYPKAKLFQTNNVSTIPRYMLFDKNGRLVDSNASRPSSTRISEVIDAFLSI</sequence>
<dbReference type="AlphaFoldDB" id="A0A1W6MMB5"/>
<dbReference type="InterPro" id="IPR036249">
    <property type="entry name" value="Thioredoxin-like_sf"/>
</dbReference>
<evidence type="ECO:0000256" key="2">
    <source>
        <dbReference type="ARBA" id="ARBA00022748"/>
    </source>
</evidence>
<protein>
    <submittedName>
        <fullName evidence="6">Thioredoxin family protein</fullName>
    </submittedName>
</protein>